<dbReference type="GO" id="GO:0008270">
    <property type="term" value="F:zinc ion binding"/>
    <property type="evidence" value="ECO:0007669"/>
    <property type="project" value="UniProtKB-UniRule"/>
</dbReference>
<dbReference type="AlphaFoldDB" id="A0AAV5UGF9"/>
<reference evidence="5" key="1">
    <citation type="submission" date="2023-10" db="EMBL/GenBank/DDBJ databases">
        <title>Genome assembly of Pristionchus species.</title>
        <authorList>
            <person name="Yoshida K."/>
            <person name="Sommer R.J."/>
        </authorList>
    </citation>
    <scope>NUCLEOTIDE SEQUENCE</scope>
    <source>
        <strain evidence="5">RS0144</strain>
    </source>
</reference>
<feature type="binding site" evidence="2">
    <location>
        <position position="213"/>
    </location>
    <ligand>
        <name>Zn(2+)</name>
        <dbReference type="ChEBI" id="CHEBI:29105"/>
        <note>catalytic</note>
    </ligand>
</feature>
<keyword evidence="2 3" id="KW-0378">Hydrolase</keyword>
<dbReference type="EC" id="3.4.24.-" evidence="3"/>
<keyword evidence="6" id="KW-1185">Reference proteome</keyword>
<dbReference type="GO" id="GO:0006508">
    <property type="term" value="P:proteolysis"/>
    <property type="evidence" value="ECO:0007669"/>
    <property type="project" value="UniProtKB-KW"/>
</dbReference>
<keyword evidence="2 3" id="KW-0862">Zinc</keyword>
<feature type="binding site" evidence="2">
    <location>
        <position position="209"/>
    </location>
    <ligand>
        <name>Zn(2+)</name>
        <dbReference type="ChEBI" id="CHEBI:29105"/>
        <note>catalytic</note>
    </ligand>
</feature>
<dbReference type="SUPFAM" id="SSF55486">
    <property type="entry name" value="Metalloproteases ('zincins'), catalytic domain"/>
    <property type="match status" value="1"/>
</dbReference>
<sequence>MLSYFFLLSLTFGSTIAGLHVLNRIDIENIKKVMSREVEEEFSGRKNQEELKCLKEQFAESHNGNEEYFNIPTQFDINANRTDLFEGDIDLTPEQWQIALDFDPDNPMRRRQALTSTAQMWQPIGAPVIPYAFAPGFPTQFHQVVLDGMAFWEQRTCAKFRLATPSDVNAIVFNHDANGCSSMIGRLPRRRQQLNLAAPGCMTVTIVAHELSHAFGTLHVQSRSDRDQFIQIDFSNIIRGQEHNFRMEPRLSTYGLPYEFGSMQHYFAHA</sequence>
<keyword evidence="2 3" id="KW-0482">Metalloprotease</keyword>
<feature type="signal peptide" evidence="3">
    <location>
        <begin position="1"/>
        <end position="17"/>
    </location>
</feature>
<proteinExistence type="predicted"/>
<keyword evidence="1" id="KW-1015">Disulfide bond</keyword>
<protein>
    <recommendedName>
        <fullName evidence="3">Metalloendopeptidase</fullName>
        <ecNumber evidence="3">3.4.24.-</ecNumber>
    </recommendedName>
</protein>
<evidence type="ECO:0000256" key="1">
    <source>
        <dbReference type="ARBA" id="ARBA00023157"/>
    </source>
</evidence>
<dbReference type="InterPro" id="IPR001506">
    <property type="entry name" value="Peptidase_M12A"/>
</dbReference>
<dbReference type="InterPro" id="IPR006026">
    <property type="entry name" value="Peptidase_Metallo"/>
</dbReference>
<comment type="cofactor">
    <cofactor evidence="2 3">
        <name>Zn(2+)</name>
        <dbReference type="ChEBI" id="CHEBI:29105"/>
    </cofactor>
    <text evidence="2 3">Binds 1 zinc ion per subunit.</text>
</comment>
<evidence type="ECO:0000256" key="3">
    <source>
        <dbReference type="RuleBase" id="RU361183"/>
    </source>
</evidence>
<evidence type="ECO:0000256" key="2">
    <source>
        <dbReference type="PROSITE-ProRule" id="PRU01211"/>
    </source>
</evidence>
<evidence type="ECO:0000259" key="4">
    <source>
        <dbReference type="PROSITE" id="PS51864"/>
    </source>
</evidence>
<keyword evidence="2 3" id="KW-0479">Metal-binding</keyword>
<keyword evidence="3" id="KW-0732">Signal</keyword>
<dbReference type="PRINTS" id="PR00480">
    <property type="entry name" value="ASTACIN"/>
</dbReference>
<evidence type="ECO:0000313" key="5">
    <source>
        <dbReference type="EMBL" id="GMT06022.1"/>
    </source>
</evidence>
<evidence type="ECO:0000313" key="6">
    <source>
        <dbReference type="Proteomes" id="UP001432027"/>
    </source>
</evidence>
<comment type="caution">
    <text evidence="5">The sequence shown here is derived from an EMBL/GenBank/DDBJ whole genome shotgun (WGS) entry which is preliminary data.</text>
</comment>
<name>A0AAV5UGF9_9BILA</name>
<dbReference type="PANTHER" id="PTHR10127">
    <property type="entry name" value="DISCOIDIN, CUB, EGF, LAMININ , AND ZINC METALLOPROTEASE DOMAIN CONTAINING"/>
    <property type="match status" value="1"/>
</dbReference>
<dbReference type="GO" id="GO:0004222">
    <property type="term" value="F:metalloendopeptidase activity"/>
    <property type="evidence" value="ECO:0007669"/>
    <property type="project" value="UniProtKB-UniRule"/>
</dbReference>
<dbReference type="Pfam" id="PF01400">
    <property type="entry name" value="Astacin"/>
    <property type="match status" value="1"/>
</dbReference>
<dbReference type="Proteomes" id="UP001432027">
    <property type="component" value="Unassembled WGS sequence"/>
</dbReference>
<dbReference type="Gene3D" id="3.40.390.10">
    <property type="entry name" value="Collagenase (Catalytic Domain)"/>
    <property type="match status" value="1"/>
</dbReference>
<feature type="binding site" evidence="2">
    <location>
        <position position="219"/>
    </location>
    <ligand>
        <name>Zn(2+)</name>
        <dbReference type="ChEBI" id="CHEBI:29105"/>
        <note>catalytic</note>
    </ligand>
</feature>
<feature type="chain" id="PRO_5043107356" description="Metalloendopeptidase" evidence="3">
    <location>
        <begin position="18"/>
        <end position="270"/>
    </location>
</feature>
<dbReference type="EMBL" id="BTSX01000006">
    <property type="protein sequence ID" value="GMT06022.1"/>
    <property type="molecule type" value="Genomic_DNA"/>
</dbReference>
<organism evidence="5 6">
    <name type="scientific">Pristionchus entomophagus</name>
    <dbReference type="NCBI Taxonomy" id="358040"/>
    <lineage>
        <taxon>Eukaryota</taxon>
        <taxon>Metazoa</taxon>
        <taxon>Ecdysozoa</taxon>
        <taxon>Nematoda</taxon>
        <taxon>Chromadorea</taxon>
        <taxon>Rhabditida</taxon>
        <taxon>Rhabditina</taxon>
        <taxon>Diplogasteromorpha</taxon>
        <taxon>Diplogasteroidea</taxon>
        <taxon>Neodiplogasteridae</taxon>
        <taxon>Pristionchus</taxon>
    </lineage>
</organism>
<feature type="active site" evidence="2">
    <location>
        <position position="210"/>
    </location>
</feature>
<comment type="caution">
    <text evidence="2">Lacks conserved residue(s) required for the propagation of feature annotation.</text>
</comment>
<keyword evidence="2 3" id="KW-0645">Protease</keyword>
<dbReference type="PROSITE" id="PS51864">
    <property type="entry name" value="ASTACIN"/>
    <property type="match status" value="1"/>
</dbReference>
<gene>
    <name evidence="5" type="ORF">PENTCL1PPCAC_28196</name>
</gene>
<dbReference type="PANTHER" id="PTHR10127:SF793">
    <property type="entry name" value="ZINC METALLOPROTEINASE NAS-31"/>
    <property type="match status" value="1"/>
</dbReference>
<feature type="domain" description="Peptidase M12A" evidence="4">
    <location>
        <begin position="112"/>
        <end position="270"/>
    </location>
</feature>
<dbReference type="SMART" id="SM00235">
    <property type="entry name" value="ZnMc"/>
    <property type="match status" value="1"/>
</dbReference>
<dbReference type="InterPro" id="IPR024079">
    <property type="entry name" value="MetalloPept_cat_dom_sf"/>
</dbReference>
<feature type="non-terminal residue" evidence="5">
    <location>
        <position position="270"/>
    </location>
</feature>
<accession>A0AAV5UGF9</accession>